<feature type="compositionally biased region" description="Polar residues" evidence="7">
    <location>
        <begin position="440"/>
        <end position="452"/>
    </location>
</feature>
<name>A0ABD2AHE3_VESSQ</name>
<proteinExistence type="inferred from homology"/>
<organism evidence="9 10">
    <name type="scientific">Vespula squamosa</name>
    <name type="common">Southern yellow jacket</name>
    <name type="synonym">Wasp</name>
    <dbReference type="NCBI Taxonomy" id="30214"/>
    <lineage>
        <taxon>Eukaryota</taxon>
        <taxon>Metazoa</taxon>
        <taxon>Ecdysozoa</taxon>
        <taxon>Arthropoda</taxon>
        <taxon>Hexapoda</taxon>
        <taxon>Insecta</taxon>
        <taxon>Pterygota</taxon>
        <taxon>Neoptera</taxon>
        <taxon>Endopterygota</taxon>
        <taxon>Hymenoptera</taxon>
        <taxon>Apocrita</taxon>
        <taxon>Aculeata</taxon>
        <taxon>Vespoidea</taxon>
        <taxon>Vespidae</taxon>
        <taxon>Vespinae</taxon>
        <taxon>Vespula</taxon>
    </lineage>
</organism>
<dbReference type="InterPro" id="IPR029044">
    <property type="entry name" value="Nucleotide-diphossugar_trans"/>
</dbReference>
<dbReference type="Pfam" id="PF02020">
    <property type="entry name" value="W2"/>
    <property type="match status" value="1"/>
</dbReference>
<dbReference type="InterPro" id="IPR016024">
    <property type="entry name" value="ARM-type_fold"/>
</dbReference>
<sequence>MDTKLRKKDVLQAVVLADDFTTALTPMQDIYPSILLPVLNIPLLNYLIETLKRSRIQELFLYCSNHIDSLKKYIKLEEHEDLTINLIISDGCRSLGDALRDIDTKCLIRSYFILIRGNTFINTDLLSALNFHCTKEKRDKGAVMTMLLRNVGCTNDSFIKEETSLVVSNKANNKILFYKKLRNNEKKIKLELNWFLDNSEIDISTCFIDTHVYLCSPAVLPLFADNFDFQTIEDFIKGVLMNEEILDARIYWQLLNSDDYSLPITSWNAYYTLSRDILHRRGYPHAPGVFGPLRNFVSMSQSSYKHKSVTLAKGCILEKNCLIGKNSTLGQNTFITKSVIGNNCTIGQVAIIKNSFIFSNVKIGNFCKIIDSIIFSNCNIKKNAKLDGCILVCDTIVNLQKQYADSILEMKNTNLITKKMSDLDVNERLLYFKDNEATENNNYTTDESSTNESSREHTPIPDDTNLFLTEVIDSLLRGFQDKLNCENLILEINSSRYAYNVTMREVTYNVIKAILSLPLHYLSEIKVPVNNQNYQKNLKIMINYFQPIILNYIKTDLAQEDCLHAVEEVGSVTEELLPFLQHLLHLFYDRDILSEDKILEWYESNDEKDEIQDKKVKIAVQPFIKWLQEAEEDSSESD</sequence>
<comment type="subcellular location">
    <subcellularLocation>
        <location evidence="1">Cytoplasm</location>
        <location evidence="1">Cytosol</location>
    </subcellularLocation>
</comment>
<comment type="similarity">
    <text evidence="2">Belongs to the eIF-2B gamma/epsilon subunits family.</text>
</comment>
<dbReference type="InterPro" id="IPR003307">
    <property type="entry name" value="W2_domain"/>
</dbReference>
<dbReference type="Gene3D" id="1.25.40.180">
    <property type="match status" value="1"/>
</dbReference>
<dbReference type="Gene3D" id="2.160.10.10">
    <property type="entry name" value="Hexapeptide repeat proteins"/>
    <property type="match status" value="1"/>
</dbReference>
<evidence type="ECO:0000256" key="7">
    <source>
        <dbReference type="SAM" id="MobiDB-lite"/>
    </source>
</evidence>
<evidence type="ECO:0000256" key="4">
    <source>
        <dbReference type="ARBA" id="ARBA00044144"/>
    </source>
</evidence>
<keyword evidence="3" id="KW-0963">Cytoplasm</keyword>
<keyword evidence="10" id="KW-1185">Reference proteome</keyword>
<dbReference type="InterPro" id="IPR044123">
    <property type="entry name" value="W2_eIF2B_epsilon"/>
</dbReference>
<evidence type="ECO:0000256" key="3">
    <source>
        <dbReference type="ARBA" id="ARBA00022490"/>
    </source>
</evidence>
<dbReference type="SUPFAM" id="SSF48371">
    <property type="entry name" value="ARM repeat"/>
    <property type="match status" value="1"/>
</dbReference>
<dbReference type="PANTHER" id="PTHR45887:SF1">
    <property type="entry name" value="TRANSLATION INITIATION FACTOR EIF-2B SUBUNIT EPSILON"/>
    <property type="match status" value="1"/>
</dbReference>
<evidence type="ECO:0000256" key="5">
    <source>
        <dbReference type="ARBA" id="ARBA00044345"/>
    </source>
</evidence>
<dbReference type="CDD" id="cd03356">
    <property type="entry name" value="LbH_G1P_AT_C_like"/>
    <property type="match status" value="1"/>
</dbReference>
<dbReference type="InterPro" id="IPR056764">
    <property type="entry name" value="LbH_EIF2B3/5"/>
</dbReference>
<dbReference type="SMART" id="SM00515">
    <property type="entry name" value="eIF5C"/>
    <property type="match status" value="1"/>
</dbReference>
<evidence type="ECO:0000256" key="1">
    <source>
        <dbReference type="ARBA" id="ARBA00004514"/>
    </source>
</evidence>
<reference evidence="9 10" key="1">
    <citation type="journal article" date="2024" name="Ann. Entomol. Soc. Am.">
        <title>Genomic analyses of the southern and eastern yellowjacket wasps (Hymenoptera: Vespidae) reveal evolutionary signatures of social life.</title>
        <authorList>
            <person name="Catto M.A."/>
            <person name="Caine P.B."/>
            <person name="Orr S.E."/>
            <person name="Hunt B.G."/>
            <person name="Goodisman M.A.D."/>
        </authorList>
    </citation>
    <scope>NUCLEOTIDE SEQUENCE [LARGE SCALE GENOMIC DNA]</scope>
    <source>
        <strain evidence="9">233</strain>
        <tissue evidence="9">Head and thorax</tissue>
    </source>
</reference>
<feature type="domain" description="W2" evidence="8">
    <location>
        <begin position="461"/>
        <end position="637"/>
    </location>
</feature>
<comment type="subunit">
    <text evidence="6">Component of the translation initiation factor 2B (eIF2B) complex which is a heterodecamer of two sets of five different subunits: alpha, beta, gamma, delta and epsilon. Subunits alpha, beta and delta comprise a regulatory subcomplex and subunits epsilon and gamma comprise a catalytic subcomplex. Within the complex, the hexameric regulatory complex resides at the center, with the two heterodimeric catalytic subcomplexes bound on opposite sides.</text>
</comment>
<dbReference type="FunFam" id="1.25.40.180:FF:000022">
    <property type="entry name" value="Translation initiation factor eIF-2B epsilon subunit"/>
    <property type="match status" value="1"/>
</dbReference>
<dbReference type="Proteomes" id="UP001607302">
    <property type="component" value="Unassembled WGS sequence"/>
</dbReference>
<dbReference type="GO" id="GO:0005829">
    <property type="term" value="C:cytosol"/>
    <property type="evidence" value="ECO:0007669"/>
    <property type="project" value="UniProtKB-SubCell"/>
</dbReference>
<dbReference type="GO" id="GO:0003743">
    <property type="term" value="F:translation initiation factor activity"/>
    <property type="evidence" value="ECO:0007669"/>
    <property type="project" value="UniProtKB-KW"/>
</dbReference>
<dbReference type="InterPro" id="IPR051956">
    <property type="entry name" value="eIF2B_epsilon"/>
</dbReference>
<feature type="region of interest" description="Disordered" evidence="7">
    <location>
        <begin position="440"/>
        <end position="462"/>
    </location>
</feature>
<dbReference type="EMBL" id="JAUDFV010000147">
    <property type="protein sequence ID" value="KAL2720042.1"/>
    <property type="molecule type" value="Genomic_DNA"/>
</dbReference>
<dbReference type="SUPFAM" id="SSF53448">
    <property type="entry name" value="Nucleotide-diphospho-sugar transferases"/>
    <property type="match status" value="1"/>
</dbReference>
<dbReference type="PROSITE" id="PS51363">
    <property type="entry name" value="W2"/>
    <property type="match status" value="1"/>
</dbReference>
<gene>
    <name evidence="9" type="ORF">V1478_010308</name>
</gene>
<evidence type="ECO:0000313" key="10">
    <source>
        <dbReference type="Proteomes" id="UP001607302"/>
    </source>
</evidence>
<keyword evidence="9" id="KW-0396">Initiation factor</keyword>
<dbReference type="AlphaFoldDB" id="A0ABD2AHE3"/>
<evidence type="ECO:0000313" key="9">
    <source>
        <dbReference type="EMBL" id="KAL2720042.1"/>
    </source>
</evidence>
<dbReference type="Gene3D" id="3.90.550.10">
    <property type="entry name" value="Spore Coat Polysaccharide Biosynthesis Protein SpsA, Chain A"/>
    <property type="match status" value="1"/>
</dbReference>
<keyword evidence="9" id="KW-0648">Protein biosynthesis</keyword>
<dbReference type="PANTHER" id="PTHR45887">
    <property type="entry name" value="TRANSLATION INITIATION FACTOR EIF-2B SUBUNIT EPSILON"/>
    <property type="match status" value="1"/>
</dbReference>
<evidence type="ECO:0000256" key="2">
    <source>
        <dbReference type="ARBA" id="ARBA00007878"/>
    </source>
</evidence>
<dbReference type="CDD" id="cd11558">
    <property type="entry name" value="W2_eIF2B_epsilon"/>
    <property type="match status" value="1"/>
</dbReference>
<evidence type="ECO:0000259" key="8">
    <source>
        <dbReference type="PROSITE" id="PS51363"/>
    </source>
</evidence>
<protein>
    <recommendedName>
        <fullName evidence="4">Translation initiation factor eIF2B subunit epsilon</fullName>
    </recommendedName>
    <alternativeName>
        <fullName evidence="5">eIF2B GDP-GTP exchange factor subunit epsilon</fullName>
    </alternativeName>
</protein>
<comment type="caution">
    <text evidence="9">The sequence shown here is derived from an EMBL/GenBank/DDBJ whole genome shotgun (WGS) entry which is preliminary data.</text>
</comment>
<dbReference type="Pfam" id="PF25084">
    <property type="entry name" value="LbH_EIF2B"/>
    <property type="match status" value="1"/>
</dbReference>
<evidence type="ECO:0000256" key="6">
    <source>
        <dbReference type="ARBA" id="ARBA00046432"/>
    </source>
</evidence>
<accession>A0ABD2AHE3</accession>